<organism evidence="2 3">
    <name type="scientific">Nitrosospira multiformis</name>
    <dbReference type="NCBI Taxonomy" id="1231"/>
    <lineage>
        <taxon>Bacteria</taxon>
        <taxon>Pseudomonadati</taxon>
        <taxon>Pseudomonadota</taxon>
        <taxon>Betaproteobacteria</taxon>
        <taxon>Nitrosomonadales</taxon>
        <taxon>Nitrosomonadaceae</taxon>
        <taxon>Nitrosospira</taxon>
    </lineage>
</organism>
<gene>
    <name evidence="2" type="ORF">SAMN05216404_1253</name>
</gene>
<evidence type="ECO:0000313" key="3">
    <source>
        <dbReference type="Proteomes" id="UP000183898"/>
    </source>
</evidence>
<protein>
    <recommendedName>
        <fullName evidence="4">Lipoprotein</fullName>
    </recommendedName>
</protein>
<dbReference type="PROSITE" id="PS51257">
    <property type="entry name" value="PROKAR_LIPOPROTEIN"/>
    <property type="match status" value="1"/>
</dbReference>
<dbReference type="Proteomes" id="UP000183898">
    <property type="component" value="Unassembled WGS sequence"/>
</dbReference>
<feature type="signal peptide" evidence="1">
    <location>
        <begin position="1"/>
        <end position="21"/>
    </location>
</feature>
<reference evidence="2 3" key="1">
    <citation type="submission" date="2016-10" db="EMBL/GenBank/DDBJ databases">
        <authorList>
            <person name="de Groot N.N."/>
        </authorList>
    </citation>
    <scope>NUCLEOTIDE SEQUENCE [LARGE SCALE GENOMIC DNA]</scope>
    <source>
        <strain evidence="2 3">Nl18</strain>
    </source>
</reference>
<evidence type="ECO:0000313" key="2">
    <source>
        <dbReference type="EMBL" id="SEO47548.1"/>
    </source>
</evidence>
<feature type="chain" id="PRO_5010198374" description="Lipoprotein" evidence="1">
    <location>
        <begin position="22"/>
        <end position="169"/>
    </location>
</feature>
<evidence type="ECO:0008006" key="4">
    <source>
        <dbReference type="Google" id="ProtNLM"/>
    </source>
</evidence>
<name>A0A1H8Q0N4_9PROT</name>
<sequence>MQAGIKLIKVLVFSFCGALLAACAGIGGEESSFTHGGKVSGNLAALARCTVDQLQSDSRWMIRTLQYQVFSYPDIAAMEIYAYSEGALAGTYARNSPSNPDAVIRYGLPIPMIHPGKPGSNADKEVDPDYSFVLTLKRTDNATAFATVSGRKYESRIAWDTLETCSAPE</sequence>
<accession>A0A1H8Q0N4</accession>
<keyword evidence="1" id="KW-0732">Signal</keyword>
<evidence type="ECO:0000256" key="1">
    <source>
        <dbReference type="SAM" id="SignalP"/>
    </source>
</evidence>
<dbReference type="EMBL" id="FOCT01000025">
    <property type="protein sequence ID" value="SEO47548.1"/>
    <property type="molecule type" value="Genomic_DNA"/>
</dbReference>
<dbReference type="AlphaFoldDB" id="A0A1H8Q0N4"/>
<proteinExistence type="predicted"/>